<protein>
    <recommendedName>
        <fullName evidence="4">HTH arsR-type domain-containing protein</fullName>
    </recommendedName>
</protein>
<evidence type="ECO:0000313" key="6">
    <source>
        <dbReference type="Proteomes" id="UP001500013"/>
    </source>
</evidence>
<keyword evidence="2" id="KW-0238">DNA-binding</keyword>
<evidence type="ECO:0000256" key="2">
    <source>
        <dbReference type="ARBA" id="ARBA00023125"/>
    </source>
</evidence>
<dbReference type="InterPro" id="IPR011991">
    <property type="entry name" value="ArsR-like_HTH"/>
</dbReference>
<keyword evidence="3" id="KW-0804">Transcription</keyword>
<dbReference type="SMART" id="SM00418">
    <property type="entry name" value="HTH_ARSR"/>
    <property type="match status" value="1"/>
</dbReference>
<evidence type="ECO:0000313" key="5">
    <source>
        <dbReference type="EMBL" id="GAA1976604.1"/>
    </source>
</evidence>
<evidence type="ECO:0000259" key="4">
    <source>
        <dbReference type="SMART" id="SM00418"/>
    </source>
</evidence>
<evidence type="ECO:0000256" key="1">
    <source>
        <dbReference type="ARBA" id="ARBA00023015"/>
    </source>
</evidence>
<dbReference type="RefSeq" id="WP_344060264.1">
    <property type="nucleotide sequence ID" value="NZ_BAAAPU010000007.1"/>
</dbReference>
<dbReference type="InterPro" id="IPR051011">
    <property type="entry name" value="Metal_resp_trans_reg"/>
</dbReference>
<dbReference type="Gene3D" id="1.10.10.10">
    <property type="entry name" value="Winged helix-like DNA-binding domain superfamily/Winged helix DNA-binding domain"/>
    <property type="match status" value="1"/>
</dbReference>
<dbReference type="CDD" id="cd00090">
    <property type="entry name" value="HTH_ARSR"/>
    <property type="match status" value="1"/>
</dbReference>
<dbReference type="EMBL" id="BAAAPU010000007">
    <property type="protein sequence ID" value="GAA1976604.1"/>
    <property type="molecule type" value="Genomic_DNA"/>
</dbReference>
<dbReference type="PANTHER" id="PTHR43132">
    <property type="entry name" value="ARSENICAL RESISTANCE OPERON REPRESSOR ARSR-RELATED"/>
    <property type="match status" value="1"/>
</dbReference>
<sequence>MGTWQISADLLARSRFVVSPRIETAGALNDLVRPSDPEGRALAAAHGEAFRGMLEAHPVRRAVLDHSWRKGWISDWLCLPPAAGGRTFEEELGDVRALGDDLVRVQLAESSSTGRLPEVLGRDGVAEEAAQLLQWVWTHVLATDWARRERILRADVVSRTSRLATHGWAAVLRDLGRDREWVGKGHLRINNYDLPSRVLPDDADLLFVPVNHRARWVGWLLPSRYAVYYPVAGALAPVSGGAADGLERLVGRSRARLLSALETPCSTSGLVATTGMPLGSVGDHLKVLLAAGVVLRRRSGREVLYWRTALGDALVASGTGAGSGTEPRSSG</sequence>
<dbReference type="PANTHER" id="PTHR43132:SF6">
    <property type="entry name" value="HTH-TYPE TRANSCRIPTIONAL REPRESSOR CZRA"/>
    <property type="match status" value="1"/>
</dbReference>
<dbReference type="SUPFAM" id="SSF46785">
    <property type="entry name" value="Winged helix' DNA-binding domain"/>
    <property type="match status" value="1"/>
</dbReference>
<keyword evidence="6" id="KW-1185">Reference proteome</keyword>
<name>A0ABN2RXK4_9MICO</name>
<dbReference type="Proteomes" id="UP001500013">
    <property type="component" value="Unassembled WGS sequence"/>
</dbReference>
<keyword evidence="1" id="KW-0805">Transcription regulation</keyword>
<proteinExistence type="predicted"/>
<reference evidence="5 6" key="1">
    <citation type="journal article" date="2019" name="Int. J. Syst. Evol. Microbiol.">
        <title>The Global Catalogue of Microorganisms (GCM) 10K type strain sequencing project: providing services to taxonomists for standard genome sequencing and annotation.</title>
        <authorList>
            <consortium name="The Broad Institute Genomics Platform"/>
            <consortium name="The Broad Institute Genome Sequencing Center for Infectious Disease"/>
            <person name="Wu L."/>
            <person name="Ma J."/>
        </authorList>
    </citation>
    <scope>NUCLEOTIDE SEQUENCE [LARGE SCALE GENOMIC DNA]</scope>
    <source>
        <strain evidence="5 6">JCM 15628</strain>
    </source>
</reference>
<organism evidence="5 6">
    <name type="scientific">Terrabacter lapilli</name>
    <dbReference type="NCBI Taxonomy" id="436231"/>
    <lineage>
        <taxon>Bacteria</taxon>
        <taxon>Bacillati</taxon>
        <taxon>Actinomycetota</taxon>
        <taxon>Actinomycetes</taxon>
        <taxon>Micrococcales</taxon>
        <taxon>Intrasporangiaceae</taxon>
        <taxon>Terrabacter</taxon>
    </lineage>
</organism>
<dbReference type="InterPro" id="IPR036388">
    <property type="entry name" value="WH-like_DNA-bd_sf"/>
</dbReference>
<accession>A0ABN2RXK4</accession>
<dbReference type="InterPro" id="IPR001845">
    <property type="entry name" value="HTH_ArsR_DNA-bd_dom"/>
</dbReference>
<gene>
    <name evidence="5" type="ORF">GCM10009817_16110</name>
</gene>
<feature type="domain" description="HTH arsR-type" evidence="4">
    <location>
        <begin position="244"/>
        <end position="319"/>
    </location>
</feature>
<dbReference type="InterPro" id="IPR036390">
    <property type="entry name" value="WH_DNA-bd_sf"/>
</dbReference>
<comment type="caution">
    <text evidence="5">The sequence shown here is derived from an EMBL/GenBank/DDBJ whole genome shotgun (WGS) entry which is preliminary data.</text>
</comment>
<evidence type="ECO:0000256" key="3">
    <source>
        <dbReference type="ARBA" id="ARBA00023163"/>
    </source>
</evidence>